<dbReference type="Pfam" id="PF01494">
    <property type="entry name" value="FAD_binding_3"/>
    <property type="match status" value="1"/>
</dbReference>
<keyword evidence="8" id="KW-1185">Reference proteome</keyword>
<dbReference type="InterPro" id="IPR036188">
    <property type="entry name" value="FAD/NAD-bd_sf"/>
</dbReference>
<evidence type="ECO:0000256" key="1">
    <source>
        <dbReference type="ARBA" id="ARBA00007801"/>
    </source>
</evidence>
<evidence type="ECO:0000256" key="4">
    <source>
        <dbReference type="ARBA" id="ARBA00023002"/>
    </source>
</evidence>
<evidence type="ECO:0008006" key="9">
    <source>
        <dbReference type="Google" id="ProtNLM"/>
    </source>
</evidence>
<evidence type="ECO:0000256" key="2">
    <source>
        <dbReference type="ARBA" id="ARBA00022630"/>
    </source>
</evidence>
<dbReference type="SUPFAM" id="SSF51905">
    <property type="entry name" value="FAD/NAD(P)-binding domain"/>
    <property type="match status" value="1"/>
</dbReference>
<dbReference type="Gene3D" id="3.50.50.60">
    <property type="entry name" value="FAD/NAD(P)-binding domain"/>
    <property type="match status" value="1"/>
</dbReference>
<dbReference type="GO" id="GO:0016709">
    <property type="term" value="F:oxidoreductase activity, acting on paired donors, with incorporation or reduction of molecular oxygen, NAD(P)H as one donor, and incorporation of one atom of oxygen"/>
    <property type="evidence" value="ECO:0007669"/>
    <property type="project" value="UniProtKB-ARBA"/>
</dbReference>
<dbReference type="SUPFAM" id="SSF54373">
    <property type="entry name" value="FAD-linked reductases, C-terminal domain"/>
    <property type="match status" value="1"/>
</dbReference>
<evidence type="ECO:0000256" key="3">
    <source>
        <dbReference type="ARBA" id="ARBA00022827"/>
    </source>
</evidence>
<name>A0A1E3B075_ASPCR</name>
<dbReference type="SUPFAM" id="SSF52833">
    <property type="entry name" value="Thioredoxin-like"/>
    <property type="match status" value="1"/>
</dbReference>
<proteinExistence type="inferred from homology"/>
<dbReference type="InterPro" id="IPR012941">
    <property type="entry name" value="Phe_hydrox_C_dim_dom"/>
</dbReference>
<protein>
    <recommendedName>
        <fullName evidence="9">FAD-binding domain-containing protein</fullName>
    </recommendedName>
</protein>
<gene>
    <name evidence="7" type="ORF">SI65_10243</name>
</gene>
<dbReference type="Gene3D" id="3.30.9.10">
    <property type="entry name" value="D-Amino Acid Oxidase, subunit A, domain 2"/>
    <property type="match status" value="1"/>
</dbReference>
<dbReference type="Gene3D" id="3.40.30.20">
    <property type="match status" value="1"/>
</dbReference>
<evidence type="ECO:0000259" key="6">
    <source>
        <dbReference type="Pfam" id="PF07976"/>
    </source>
</evidence>
<evidence type="ECO:0000259" key="5">
    <source>
        <dbReference type="Pfam" id="PF01494"/>
    </source>
</evidence>
<dbReference type="PANTHER" id="PTHR43004:SF4">
    <property type="entry name" value="FAD-BINDING DOMAIN-CONTAINING PROTEIN"/>
    <property type="match status" value="1"/>
</dbReference>
<dbReference type="InterPro" id="IPR002938">
    <property type="entry name" value="FAD-bd"/>
</dbReference>
<dbReference type="STRING" id="573508.A0A1E3B075"/>
<dbReference type="PANTHER" id="PTHR43004">
    <property type="entry name" value="TRK SYSTEM POTASSIUM UPTAKE PROTEIN"/>
    <property type="match status" value="1"/>
</dbReference>
<keyword evidence="3" id="KW-0274">FAD</keyword>
<organism evidence="7 8">
    <name type="scientific">Aspergillus cristatus</name>
    <name type="common">Chinese Fuzhuan brick tea-fermentation fungus</name>
    <name type="synonym">Eurotium cristatum</name>
    <dbReference type="NCBI Taxonomy" id="573508"/>
    <lineage>
        <taxon>Eukaryota</taxon>
        <taxon>Fungi</taxon>
        <taxon>Dikarya</taxon>
        <taxon>Ascomycota</taxon>
        <taxon>Pezizomycotina</taxon>
        <taxon>Eurotiomycetes</taxon>
        <taxon>Eurotiomycetidae</taxon>
        <taxon>Eurotiales</taxon>
        <taxon>Aspergillaceae</taxon>
        <taxon>Aspergillus</taxon>
        <taxon>Aspergillus subgen. Aspergillus</taxon>
    </lineage>
</organism>
<sequence length="617" mass="67693">MAPSADDEGFLHNGSGNAARVVIVGAGPSGLMLACNLARFGIKTTILDEQNDKTSTGRADGIQPKTIETLKQLRLADSLLREGARVYDICFWESTDDGPLHRTGRKVHYPDHLVGATDPYILLAHQGMLEDVFIQDMAARGLAVTRNTRYLSCSRVPSSNRLCVSYQDLASGSIKDIQADYLVGCDGAKSQVRQSIPDARLEGARTNESWGVLDGVIETDFPDLWSKVAVRSHTVGSILWIPRERNMTRLYVQLSSIDGDAVDKTMVTAEYVMERARAAMHPYRLAWSSIEWFGNYVVGQRVCNHFADPQLQTFIAGDAGHCHSALAAQGANTSMHDTFNLAWKLNLVIRGLAKPSLLSTYEEERQKIANDLIAFDVGHCKAFSQGDEALARNFDENIRFISGIGAEYEAGVLTKVDVDESNAHQGLRPGALLLPSRVTRYIDANPVDIQLDIPFCGQFRIYLVVPDVITAKPFLSALCTGLDTFLQRLSSVADRSYLEMPRGVAHSDTFLSPQRYAAVSQLATLALVTATPKSAFEVHDLPVPLQHSRWTVYLDDVGSPGCINKWAGSLTNDEAAVVNVRPDGYVGSVGWWTCAGDAAVGERAARWVEDYYCDVLM</sequence>
<dbReference type="InterPro" id="IPR050641">
    <property type="entry name" value="RIFMO-like"/>
</dbReference>
<dbReference type="EMBL" id="JXNT01000028">
    <property type="protein sequence ID" value="ODM14319.1"/>
    <property type="molecule type" value="Genomic_DNA"/>
</dbReference>
<dbReference type="GO" id="GO:0071949">
    <property type="term" value="F:FAD binding"/>
    <property type="evidence" value="ECO:0007669"/>
    <property type="project" value="InterPro"/>
</dbReference>
<accession>A0A1E3B075</accession>
<evidence type="ECO:0000313" key="7">
    <source>
        <dbReference type="EMBL" id="ODM14319.1"/>
    </source>
</evidence>
<dbReference type="InterPro" id="IPR038220">
    <property type="entry name" value="PHOX_C_sf"/>
</dbReference>
<dbReference type="Proteomes" id="UP000094569">
    <property type="component" value="Unassembled WGS sequence"/>
</dbReference>
<feature type="domain" description="FAD-binding" evidence="5">
    <location>
        <begin position="20"/>
        <end position="375"/>
    </location>
</feature>
<comment type="caution">
    <text evidence="7">The sequence shown here is derived from an EMBL/GenBank/DDBJ whole genome shotgun (WGS) entry which is preliminary data.</text>
</comment>
<keyword evidence="4" id="KW-0560">Oxidoreductase</keyword>
<dbReference type="Pfam" id="PF07976">
    <property type="entry name" value="Phe_hydrox_dim"/>
    <property type="match status" value="1"/>
</dbReference>
<comment type="similarity">
    <text evidence="1">Belongs to the PheA/TfdB FAD monooxygenase family.</text>
</comment>
<reference evidence="7 8" key="1">
    <citation type="journal article" date="2016" name="BMC Genomics">
        <title>Comparative genomic and transcriptomic analyses of the Fuzhuan brick tea-fermentation fungus Aspergillus cristatus.</title>
        <authorList>
            <person name="Ge Y."/>
            <person name="Wang Y."/>
            <person name="Liu Y."/>
            <person name="Tan Y."/>
            <person name="Ren X."/>
            <person name="Zhang X."/>
            <person name="Hyde K.D."/>
            <person name="Liu Y."/>
            <person name="Liu Z."/>
        </authorList>
    </citation>
    <scope>NUCLEOTIDE SEQUENCE [LARGE SCALE GENOMIC DNA]</scope>
    <source>
        <strain evidence="7 8">GZAAS20.1005</strain>
    </source>
</reference>
<dbReference type="AlphaFoldDB" id="A0A1E3B075"/>
<dbReference type="VEuPathDB" id="FungiDB:SI65_10243"/>
<keyword evidence="2" id="KW-0285">Flavoprotein</keyword>
<dbReference type="InterPro" id="IPR036249">
    <property type="entry name" value="Thioredoxin-like_sf"/>
</dbReference>
<feature type="domain" description="Phenol hydroxylase-like C-terminal dimerisation" evidence="6">
    <location>
        <begin position="407"/>
        <end position="590"/>
    </location>
</feature>
<dbReference type="PRINTS" id="PR00420">
    <property type="entry name" value="RNGMNOXGNASE"/>
</dbReference>
<evidence type="ECO:0000313" key="8">
    <source>
        <dbReference type="Proteomes" id="UP000094569"/>
    </source>
</evidence>
<dbReference type="OrthoDB" id="5325318at2759"/>